<evidence type="ECO:0000256" key="3">
    <source>
        <dbReference type="ARBA" id="ARBA00022737"/>
    </source>
</evidence>
<evidence type="ECO:0000313" key="8">
    <source>
        <dbReference type="Proteomes" id="UP001586593"/>
    </source>
</evidence>
<dbReference type="InterPro" id="IPR015943">
    <property type="entry name" value="WD40/YVTN_repeat-like_dom_sf"/>
</dbReference>
<dbReference type="Gene3D" id="2.130.10.10">
    <property type="entry name" value="YVTN repeat-like/Quinoprotein amine dehydrogenase"/>
    <property type="match status" value="1"/>
</dbReference>
<feature type="domain" description="CTLH" evidence="6">
    <location>
        <begin position="96"/>
        <end position="166"/>
    </location>
</feature>
<dbReference type="Pfam" id="PF23627">
    <property type="entry name" value="LisH_WDR26"/>
    <property type="match status" value="1"/>
</dbReference>
<evidence type="ECO:0000256" key="1">
    <source>
        <dbReference type="ARBA" id="ARBA00002343"/>
    </source>
</evidence>
<evidence type="ECO:0000256" key="2">
    <source>
        <dbReference type="ARBA" id="ARBA00022574"/>
    </source>
</evidence>
<dbReference type="PROSITE" id="PS50082">
    <property type="entry name" value="WD_REPEATS_2"/>
    <property type="match status" value="3"/>
</dbReference>
<organism evidence="7 8">
    <name type="scientific">Phialemonium thermophilum</name>
    <dbReference type="NCBI Taxonomy" id="223376"/>
    <lineage>
        <taxon>Eukaryota</taxon>
        <taxon>Fungi</taxon>
        <taxon>Dikarya</taxon>
        <taxon>Ascomycota</taxon>
        <taxon>Pezizomycotina</taxon>
        <taxon>Sordariomycetes</taxon>
        <taxon>Sordariomycetidae</taxon>
        <taxon>Cephalothecales</taxon>
        <taxon>Cephalothecaceae</taxon>
        <taxon>Phialemonium</taxon>
    </lineage>
</organism>
<dbReference type="PROSITE" id="PS50897">
    <property type="entry name" value="CTLH"/>
    <property type="match status" value="1"/>
</dbReference>
<dbReference type="PANTHER" id="PTHR22838">
    <property type="entry name" value="WD REPEAT PROTEIN 26-RELATED"/>
    <property type="match status" value="1"/>
</dbReference>
<feature type="region of interest" description="Disordered" evidence="5">
    <location>
        <begin position="1"/>
        <end position="60"/>
    </location>
</feature>
<reference evidence="7 8" key="1">
    <citation type="journal article" date="2024" name="Commun. Biol.">
        <title>Comparative genomic analysis of thermophilic fungi reveals convergent evolutionary adaptations and gene losses.</title>
        <authorList>
            <person name="Steindorff A.S."/>
            <person name="Aguilar-Pontes M.V."/>
            <person name="Robinson A.J."/>
            <person name="Andreopoulos B."/>
            <person name="LaButti K."/>
            <person name="Kuo A."/>
            <person name="Mondo S."/>
            <person name="Riley R."/>
            <person name="Otillar R."/>
            <person name="Haridas S."/>
            <person name="Lipzen A."/>
            <person name="Grimwood J."/>
            <person name="Schmutz J."/>
            <person name="Clum A."/>
            <person name="Reid I.D."/>
            <person name="Moisan M.C."/>
            <person name="Butler G."/>
            <person name="Nguyen T.T.M."/>
            <person name="Dewar K."/>
            <person name="Conant G."/>
            <person name="Drula E."/>
            <person name="Henrissat B."/>
            <person name="Hansel C."/>
            <person name="Singer S."/>
            <person name="Hutchinson M.I."/>
            <person name="de Vries R.P."/>
            <person name="Natvig D.O."/>
            <person name="Powell A.J."/>
            <person name="Tsang A."/>
            <person name="Grigoriev I.V."/>
        </authorList>
    </citation>
    <scope>NUCLEOTIDE SEQUENCE [LARGE SCALE GENOMIC DNA]</scope>
    <source>
        <strain evidence="7 8">ATCC 24622</strain>
    </source>
</reference>
<dbReference type="SUPFAM" id="SSF50978">
    <property type="entry name" value="WD40 repeat-like"/>
    <property type="match status" value="1"/>
</dbReference>
<dbReference type="InterPro" id="IPR006595">
    <property type="entry name" value="CTLH_C"/>
</dbReference>
<dbReference type="PROSITE" id="PS00678">
    <property type="entry name" value="WD_REPEATS_1"/>
    <property type="match status" value="2"/>
</dbReference>
<evidence type="ECO:0000259" key="6">
    <source>
        <dbReference type="PROSITE" id="PS50897"/>
    </source>
</evidence>
<dbReference type="PROSITE" id="PS50896">
    <property type="entry name" value="LISH"/>
    <property type="match status" value="1"/>
</dbReference>
<feature type="repeat" description="WD" evidence="4">
    <location>
        <begin position="331"/>
        <end position="365"/>
    </location>
</feature>
<evidence type="ECO:0000256" key="5">
    <source>
        <dbReference type="SAM" id="MobiDB-lite"/>
    </source>
</evidence>
<dbReference type="CDD" id="cd00200">
    <property type="entry name" value="WD40"/>
    <property type="match status" value="1"/>
</dbReference>
<gene>
    <name evidence="7" type="ORF">VTK73DRAFT_5317</name>
</gene>
<dbReference type="PROSITE" id="PS50294">
    <property type="entry name" value="WD_REPEATS_REGION"/>
    <property type="match status" value="1"/>
</dbReference>
<dbReference type="InterPro" id="IPR019775">
    <property type="entry name" value="WD40_repeat_CS"/>
</dbReference>
<evidence type="ECO:0000256" key="4">
    <source>
        <dbReference type="PROSITE-ProRule" id="PRU00221"/>
    </source>
</evidence>
<dbReference type="EMBL" id="JAZHXJ010000003">
    <property type="protein sequence ID" value="KAL1884181.1"/>
    <property type="molecule type" value="Genomic_DNA"/>
</dbReference>
<comment type="caution">
    <text evidence="7">The sequence shown here is derived from an EMBL/GenBank/DDBJ whole genome shotgun (WGS) entry which is preliminary data.</text>
</comment>
<protein>
    <recommendedName>
        <fullName evidence="6">CTLH domain-containing protein</fullName>
    </recommendedName>
</protein>
<comment type="function">
    <text evidence="1">Involved in the proteasome-dependent degradation of fructose-1,6-bisphosphatase.</text>
</comment>
<keyword evidence="3" id="KW-0677">Repeat</keyword>
<proteinExistence type="predicted"/>
<dbReference type="InterPro" id="IPR036322">
    <property type="entry name" value="WD40_repeat_dom_sf"/>
</dbReference>
<dbReference type="InterPro" id="IPR051350">
    <property type="entry name" value="WD_repeat-ST_regulator"/>
</dbReference>
<keyword evidence="8" id="KW-1185">Reference proteome</keyword>
<feature type="repeat" description="WD" evidence="4">
    <location>
        <begin position="281"/>
        <end position="322"/>
    </location>
</feature>
<accession>A0ABR3Y7A7</accession>
<name>A0ABR3Y7A7_9PEZI</name>
<dbReference type="InterPro" id="IPR006594">
    <property type="entry name" value="LisH"/>
</dbReference>
<feature type="repeat" description="WD" evidence="4">
    <location>
        <begin position="536"/>
        <end position="569"/>
    </location>
</feature>
<dbReference type="Proteomes" id="UP001586593">
    <property type="component" value="Unassembled WGS sequence"/>
</dbReference>
<feature type="compositionally biased region" description="Polar residues" evidence="5">
    <location>
        <begin position="9"/>
        <end position="34"/>
    </location>
</feature>
<dbReference type="PANTHER" id="PTHR22838:SF0">
    <property type="entry name" value="WD REPEAT-CONTAINING PROTEIN 26"/>
    <property type="match status" value="1"/>
</dbReference>
<sequence>MMIADNNGYDPSNGASESLSNGSRAVSRFQTNGWRKSKPEALNGTSRGKQPEMAAPATFHGHDREEVTRLLIQALEDMGYSSAADSVSKDSGIQLESPTVTAFRRAILDGSWTEAEELLAGAQACGVRSPGDDGLLLAPGADISVMKFWIRQQKFLELLESRDTARALVVLRNDLTPLCRDHNKLHFLCSLLMCQSATDLRTKAAWDGAYGQSRQVLLSDLSRCISPSVMLPEHRLADLLQQVKSSQISHCLYHTAAEPPSLYFDHTCDRSQFPSEVVLELDKHSGEVWQVLFSHDGSRMATCGQDRYILIWDVPSFEVVHELHGHGNGGVGNVAWSPDDKMLVTCGHDRFAKLWNTETGELMRTLEKFEEPVSSCVWVADGRSFITGSFDKSRAICQWNLQGDKIYTWTKNHRTEGLALSPDNRWLVAMDDQCHLHVYNFETRDLEYEIEFKARPTSISISQDSRHLLVNKADGEAQLIDISSRELVQKYTGHKGGEYLIRSGFGGANESFVISGSEDGYISIWHKLTGIQVGRLHAHHPRCNAASWSPTDPYVFASCGDDKEVKIWSNKDRALFFGTQRLSSYDPVRSSAGWNPSGP</sequence>
<dbReference type="SMART" id="SM00320">
    <property type="entry name" value="WD40"/>
    <property type="match status" value="7"/>
</dbReference>
<dbReference type="Pfam" id="PF00400">
    <property type="entry name" value="WD40"/>
    <property type="match status" value="5"/>
</dbReference>
<dbReference type="InterPro" id="IPR001680">
    <property type="entry name" value="WD40_rpt"/>
</dbReference>
<evidence type="ECO:0000313" key="7">
    <source>
        <dbReference type="EMBL" id="KAL1884181.1"/>
    </source>
</evidence>
<keyword evidence="2 4" id="KW-0853">WD repeat</keyword>